<reference evidence="2" key="2">
    <citation type="submission" date="2023-06" db="EMBL/GenBank/DDBJ databases">
        <authorList>
            <consortium name="Lawrence Berkeley National Laboratory"/>
            <person name="Haridas S."/>
            <person name="Hensen N."/>
            <person name="Bonometti L."/>
            <person name="Westerberg I."/>
            <person name="Brannstrom I.O."/>
            <person name="Guillou S."/>
            <person name="Cros-Aarteil S."/>
            <person name="Calhoun S."/>
            <person name="Kuo A."/>
            <person name="Mondo S."/>
            <person name="Pangilinan J."/>
            <person name="Riley R."/>
            <person name="Labutti K."/>
            <person name="Andreopoulos B."/>
            <person name="Lipzen A."/>
            <person name="Chen C."/>
            <person name="Yanf M."/>
            <person name="Daum C."/>
            <person name="Ng V."/>
            <person name="Clum A."/>
            <person name="Steindorff A."/>
            <person name="Ohm R."/>
            <person name="Martin F."/>
            <person name="Silar P."/>
            <person name="Natvig D."/>
            <person name="Lalanne C."/>
            <person name="Gautier V."/>
            <person name="Ament-Velasquez S.L."/>
            <person name="Kruys A."/>
            <person name="Hutchinson M.I."/>
            <person name="Powell A.J."/>
            <person name="Barry K."/>
            <person name="Miller A.N."/>
            <person name="Grigoriev I.V."/>
            <person name="Debuchy R."/>
            <person name="Gladieux P."/>
            <person name="Thoren M.H."/>
            <person name="Johannesson H."/>
        </authorList>
    </citation>
    <scope>NUCLEOTIDE SEQUENCE</scope>
    <source>
        <strain evidence="2">CBS 560.94</strain>
    </source>
</reference>
<sequence length="413" mass="46790">MDIVEINNTCAPNAEAHSYPHVASLVEIVEINNTPAPNNLVEPAEVLSASASSVNYNEFERFLDEDRMWGIHRPATRKPSISSTKIVGKKQFVLKEKSDEEDSKKVATGASVAIANAPEGAVNACISSDPLQPDDIISQRERNLSTDTDVSRESCQTVDTDKSAETVPTSPDLSADVAPETECGTQPPAIPEIALTEPSEISPEDTADIMSALQPESGIPTTESLPPFAALYDYSAPKFTQEDFDDLWIMTILQRPGYATEYARLNCGFWYILEDKKNVRIMVVHEYEEFVQWISEANAEYPKEDDDIAQEEEEEEDWAELLRWKKRYELGRGWGILKSLNHPDYADRKYALANDNRWYFEYKGKFRRLMEYEMDLLNRRREDGSALIDAIEEQPVANRWGLDTITEEEEKES</sequence>
<evidence type="ECO:0000256" key="1">
    <source>
        <dbReference type="SAM" id="MobiDB-lite"/>
    </source>
</evidence>
<gene>
    <name evidence="2" type="ORF">B0H65DRAFT_565236</name>
</gene>
<name>A0AAE0JRH6_9PEZI</name>
<proteinExistence type="predicted"/>
<dbReference type="RefSeq" id="XP_062687450.1">
    <property type="nucleotide sequence ID" value="XM_062830276.1"/>
</dbReference>
<feature type="region of interest" description="Disordered" evidence="1">
    <location>
        <begin position="141"/>
        <end position="189"/>
    </location>
</feature>
<reference evidence="2" key="1">
    <citation type="journal article" date="2023" name="Mol. Phylogenet. Evol.">
        <title>Genome-scale phylogeny and comparative genomics of the fungal order Sordariales.</title>
        <authorList>
            <person name="Hensen N."/>
            <person name="Bonometti L."/>
            <person name="Westerberg I."/>
            <person name="Brannstrom I.O."/>
            <person name="Guillou S."/>
            <person name="Cros-Aarteil S."/>
            <person name="Calhoun S."/>
            <person name="Haridas S."/>
            <person name="Kuo A."/>
            <person name="Mondo S."/>
            <person name="Pangilinan J."/>
            <person name="Riley R."/>
            <person name="LaButti K."/>
            <person name="Andreopoulos B."/>
            <person name="Lipzen A."/>
            <person name="Chen C."/>
            <person name="Yan M."/>
            <person name="Daum C."/>
            <person name="Ng V."/>
            <person name="Clum A."/>
            <person name="Steindorff A."/>
            <person name="Ohm R.A."/>
            <person name="Martin F."/>
            <person name="Silar P."/>
            <person name="Natvig D.O."/>
            <person name="Lalanne C."/>
            <person name="Gautier V."/>
            <person name="Ament-Velasquez S.L."/>
            <person name="Kruys A."/>
            <person name="Hutchinson M.I."/>
            <person name="Powell A.J."/>
            <person name="Barry K."/>
            <person name="Miller A.N."/>
            <person name="Grigoriev I.V."/>
            <person name="Debuchy R."/>
            <person name="Gladieux P."/>
            <person name="Hiltunen Thoren M."/>
            <person name="Johannesson H."/>
        </authorList>
    </citation>
    <scope>NUCLEOTIDE SEQUENCE</scope>
    <source>
        <strain evidence="2">CBS 560.94</strain>
    </source>
</reference>
<feature type="compositionally biased region" description="Basic and acidic residues" evidence="1">
    <location>
        <begin position="141"/>
        <end position="152"/>
    </location>
</feature>
<protein>
    <submittedName>
        <fullName evidence="2">Uncharacterized protein</fullName>
    </submittedName>
</protein>
<dbReference type="GeneID" id="87867430"/>
<evidence type="ECO:0000313" key="3">
    <source>
        <dbReference type="Proteomes" id="UP001278500"/>
    </source>
</evidence>
<comment type="caution">
    <text evidence="2">The sequence shown here is derived from an EMBL/GenBank/DDBJ whole genome shotgun (WGS) entry which is preliminary data.</text>
</comment>
<dbReference type="Proteomes" id="UP001278500">
    <property type="component" value="Unassembled WGS sequence"/>
</dbReference>
<organism evidence="2 3">
    <name type="scientific">Neurospora tetraspora</name>
    <dbReference type="NCBI Taxonomy" id="94610"/>
    <lineage>
        <taxon>Eukaryota</taxon>
        <taxon>Fungi</taxon>
        <taxon>Dikarya</taxon>
        <taxon>Ascomycota</taxon>
        <taxon>Pezizomycotina</taxon>
        <taxon>Sordariomycetes</taxon>
        <taxon>Sordariomycetidae</taxon>
        <taxon>Sordariales</taxon>
        <taxon>Sordariaceae</taxon>
        <taxon>Neurospora</taxon>
    </lineage>
</organism>
<evidence type="ECO:0000313" key="2">
    <source>
        <dbReference type="EMBL" id="KAK3356073.1"/>
    </source>
</evidence>
<dbReference type="EMBL" id="JAUEPP010000001">
    <property type="protein sequence ID" value="KAK3356073.1"/>
    <property type="molecule type" value="Genomic_DNA"/>
</dbReference>
<accession>A0AAE0JRH6</accession>
<dbReference type="AlphaFoldDB" id="A0AAE0JRH6"/>
<keyword evidence="3" id="KW-1185">Reference proteome</keyword>